<protein>
    <submittedName>
        <fullName evidence="1">Uncharacterized protein</fullName>
    </submittedName>
</protein>
<sequence>MSDEDWVKAAMTDDSVVVELLFRLHQSTPPPSSKKGSHPSLPLEWSVRQRRSKPIPQQAAAKKRKKPTPTARDSPTTPLSWSGGATSVSGGGGGSASAAAADGFEESSVSPAKRTDAARSKVTATNETTTNKRAKKKKTLAELKEEEILLVKERRHLKRELATLRATVEKQRATNESLKRLKASIPKLTCHRDPYIHAQRHSFRGLQSPDLEFPQDDITFVRLTSKTKFGTLVLQLNLESQPLLESVKAVAPIEASPGQTQQNVASCDPMPLILPPEVRIDDHEDTKQQLPTPKVSSELQPNQDNKFAVPDLNLPLDDDCNS</sequence>
<reference evidence="1" key="1">
    <citation type="submission" date="2022-02" db="EMBL/GenBank/DDBJ databases">
        <title>Plant Genome Project.</title>
        <authorList>
            <person name="Zhang R.-G."/>
        </authorList>
    </citation>
    <scope>NUCLEOTIDE SEQUENCE</scope>
    <source>
        <strain evidence="1">AT1</strain>
    </source>
</reference>
<gene>
    <name evidence="1" type="ORF">RHMOL_Rhmol12G0223200</name>
</gene>
<comment type="caution">
    <text evidence="1">The sequence shown here is derived from an EMBL/GenBank/DDBJ whole genome shotgun (WGS) entry which is preliminary data.</text>
</comment>
<name>A0ACC0LKV0_RHOML</name>
<dbReference type="EMBL" id="CM046399">
    <property type="protein sequence ID" value="KAI8529413.1"/>
    <property type="molecule type" value="Genomic_DNA"/>
</dbReference>
<evidence type="ECO:0000313" key="2">
    <source>
        <dbReference type="Proteomes" id="UP001062846"/>
    </source>
</evidence>
<evidence type="ECO:0000313" key="1">
    <source>
        <dbReference type="EMBL" id="KAI8529413.1"/>
    </source>
</evidence>
<keyword evidence="2" id="KW-1185">Reference proteome</keyword>
<dbReference type="Proteomes" id="UP001062846">
    <property type="component" value="Chromosome 12"/>
</dbReference>
<accession>A0ACC0LKV0</accession>
<organism evidence="1 2">
    <name type="scientific">Rhododendron molle</name>
    <name type="common">Chinese azalea</name>
    <name type="synonym">Azalea mollis</name>
    <dbReference type="NCBI Taxonomy" id="49168"/>
    <lineage>
        <taxon>Eukaryota</taxon>
        <taxon>Viridiplantae</taxon>
        <taxon>Streptophyta</taxon>
        <taxon>Embryophyta</taxon>
        <taxon>Tracheophyta</taxon>
        <taxon>Spermatophyta</taxon>
        <taxon>Magnoliopsida</taxon>
        <taxon>eudicotyledons</taxon>
        <taxon>Gunneridae</taxon>
        <taxon>Pentapetalae</taxon>
        <taxon>asterids</taxon>
        <taxon>Ericales</taxon>
        <taxon>Ericaceae</taxon>
        <taxon>Ericoideae</taxon>
        <taxon>Rhodoreae</taxon>
        <taxon>Rhododendron</taxon>
    </lineage>
</organism>
<proteinExistence type="predicted"/>